<organism evidence="2 3">
    <name type="scientific">Cyprinus carpio</name>
    <name type="common">Common carp</name>
    <dbReference type="NCBI Taxonomy" id="7962"/>
    <lineage>
        <taxon>Eukaryota</taxon>
        <taxon>Metazoa</taxon>
        <taxon>Chordata</taxon>
        <taxon>Craniata</taxon>
        <taxon>Vertebrata</taxon>
        <taxon>Euteleostomi</taxon>
        <taxon>Actinopterygii</taxon>
        <taxon>Neopterygii</taxon>
        <taxon>Teleostei</taxon>
        <taxon>Ostariophysi</taxon>
        <taxon>Cypriniformes</taxon>
        <taxon>Cyprinidae</taxon>
        <taxon>Cyprininae</taxon>
        <taxon>Cyprinus</taxon>
    </lineage>
</organism>
<dbReference type="Ensembl" id="ENSCCRT00015033748.1">
    <property type="protein sequence ID" value="ENSCCRP00015032615.1"/>
    <property type="gene ID" value="ENSCCRG00015013641.1"/>
</dbReference>
<dbReference type="GO" id="GO:0005634">
    <property type="term" value="C:nucleus"/>
    <property type="evidence" value="ECO:0007669"/>
    <property type="project" value="TreeGrafter"/>
</dbReference>
<dbReference type="AlphaFoldDB" id="A0A8C1U6E1"/>
<dbReference type="InterPro" id="IPR026680">
    <property type="entry name" value="CCDC137"/>
</dbReference>
<proteinExistence type="predicted"/>
<dbReference type="PANTHER" id="PTHR21838">
    <property type="entry name" value="COILED-COIL DOMAIN-CONTAINING PROTEIN 137"/>
    <property type="match status" value="1"/>
</dbReference>
<evidence type="ECO:0000313" key="3">
    <source>
        <dbReference type="Proteomes" id="UP000694700"/>
    </source>
</evidence>
<name>A0A8C1U6E1_CYPCA</name>
<keyword evidence="1" id="KW-0732">Signal</keyword>
<dbReference type="Proteomes" id="UP000694700">
    <property type="component" value="Unplaced"/>
</dbReference>
<sequence>MLFILYSFFSFFFSFISKKKSNKNAYPASDNHLHQIPHQFREIMKSKERMKQSSQKMKKDEILFGEVTMAPPSLSVKPKKAIVKPQVTCLRCYVSQQTFYGEEERVVQLYRQMKQKQRDKHEQDRAAMNSTRCSALCII</sequence>
<feature type="signal peptide" evidence="1">
    <location>
        <begin position="1"/>
        <end position="18"/>
    </location>
</feature>
<accession>A0A8C1U6E1</accession>
<dbReference type="PANTHER" id="PTHR21838:SF2">
    <property type="entry name" value="COILED-COIL DOMAIN-CONTAINING PROTEIN 137"/>
    <property type="match status" value="1"/>
</dbReference>
<evidence type="ECO:0000256" key="1">
    <source>
        <dbReference type="SAM" id="SignalP"/>
    </source>
</evidence>
<evidence type="ECO:0000313" key="2">
    <source>
        <dbReference type="Ensembl" id="ENSCCRP00015032615.1"/>
    </source>
</evidence>
<feature type="chain" id="PRO_5034210492" evidence="1">
    <location>
        <begin position="19"/>
        <end position="139"/>
    </location>
</feature>
<reference evidence="2" key="1">
    <citation type="submission" date="2025-08" db="UniProtKB">
        <authorList>
            <consortium name="Ensembl"/>
        </authorList>
    </citation>
    <scope>IDENTIFICATION</scope>
</reference>
<protein>
    <submittedName>
        <fullName evidence="2">Uncharacterized protein</fullName>
    </submittedName>
</protein>